<dbReference type="PANTHER" id="PTHR44591">
    <property type="entry name" value="STRESS RESPONSE REGULATOR PROTEIN 1"/>
    <property type="match status" value="1"/>
</dbReference>
<organism evidence="4 5">
    <name type="scientific">Bradyrhizobium japonicum</name>
    <dbReference type="NCBI Taxonomy" id="375"/>
    <lineage>
        <taxon>Bacteria</taxon>
        <taxon>Pseudomonadati</taxon>
        <taxon>Pseudomonadota</taxon>
        <taxon>Alphaproteobacteria</taxon>
        <taxon>Hyphomicrobiales</taxon>
        <taxon>Nitrobacteraceae</taxon>
        <taxon>Bradyrhizobium</taxon>
    </lineage>
</organism>
<dbReference type="InterPro" id="IPR050595">
    <property type="entry name" value="Bact_response_regulator"/>
</dbReference>
<accession>A0A1L3F920</accession>
<keyword evidence="1 2" id="KW-0597">Phosphoprotein</keyword>
<dbReference type="RefSeq" id="WP_071910958.1">
    <property type="nucleotide sequence ID" value="NZ_CP017637.1"/>
</dbReference>
<dbReference type="SUPFAM" id="SSF52172">
    <property type="entry name" value="CheY-like"/>
    <property type="match status" value="1"/>
</dbReference>
<dbReference type="CDD" id="cd00156">
    <property type="entry name" value="REC"/>
    <property type="match status" value="1"/>
</dbReference>
<protein>
    <submittedName>
        <fullName evidence="4">Response regulator</fullName>
    </submittedName>
</protein>
<evidence type="ECO:0000256" key="2">
    <source>
        <dbReference type="PROSITE-ProRule" id="PRU00169"/>
    </source>
</evidence>
<dbReference type="PANTHER" id="PTHR44591:SF21">
    <property type="entry name" value="TWO-COMPONENT RESPONSE REGULATOR"/>
    <property type="match status" value="1"/>
</dbReference>
<feature type="modified residue" description="4-aspartylphosphate" evidence="2">
    <location>
        <position position="58"/>
    </location>
</feature>
<sequence>MHSAVLLILVVEDDSLIQDLVDTALAEGGFENEIVASGEKAVALLQGAPTKYRALLTDINLKGQLTGWDVAKRARELNPEMPVIYMTGAAADEWPSHGVPNSILLNKPFAPAQVVTAVSQLINQTPPPKD</sequence>
<gene>
    <name evidence="4" type="ORF">BKD09_15740</name>
</gene>
<dbReference type="InterPro" id="IPR001789">
    <property type="entry name" value="Sig_transdc_resp-reg_receiver"/>
</dbReference>
<dbReference type="OrthoDB" id="7210814at2"/>
<dbReference type="PROSITE" id="PS50110">
    <property type="entry name" value="RESPONSE_REGULATORY"/>
    <property type="match status" value="1"/>
</dbReference>
<dbReference type="Proteomes" id="UP000181962">
    <property type="component" value="Chromosome"/>
</dbReference>
<dbReference type="Pfam" id="PF00072">
    <property type="entry name" value="Response_reg"/>
    <property type="match status" value="1"/>
</dbReference>
<evidence type="ECO:0000313" key="4">
    <source>
        <dbReference type="EMBL" id="APG09791.1"/>
    </source>
</evidence>
<dbReference type="GO" id="GO:0000160">
    <property type="term" value="P:phosphorelay signal transduction system"/>
    <property type="evidence" value="ECO:0007669"/>
    <property type="project" value="InterPro"/>
</dbReference>
<reference evidence="4 5" key="1">
    <citation type="submission" date="2016-11" db="EMBL/GenBank/DDBJ databases">
        <title>Complete Genome Sequence of Bradyrhizobium sp. strain J5, an isolated from soybean nodule in Hokkaido.</title>
        <authorList>
            <person name="Kanehara K."/>
        </authorList>
    </citation>
    <scope>NUCLEOTIDE SEQUENCE [LARGE SCALE GENOMIC DNA]</scope>
    <source>
        <strain evidence="4 5">J5</strain>
    </source>
</reference>
<proteinExistence type="predicted"/>
<dbReference type="EMBL" id="CP017637">
    <property type="protein sequence ID" value="APG09791.1"/>
    <property type="molecule type" value="Genomic_DNA"/>
</dbReference>
<name>A0A1L3F920_BRAJP</name>
<feature type="domain" description="Response regulatory" evidence="3">
    <location>
        <begin position="7"/>
        <end position="122"/>
    </location>
</feature>
<evidence type="ECO:0000259" key="3">
    <source>
        <dbReference type="PROSITE" id="PS50110"/>
    </source>
</evidence>
<dbReference type="SMART" id="SM00448">
    <property type="entry name" value="REC"/>
    <property type="match status" value="1"/>
</dbReference>
<evidence type="ECO:0000256" key="1">
    <source>
        <dbReference type="ARBA" id="ARBA00022553"/>
    </source>
</evidence>
<evidence type="ECO:0000313" key="5">
    <source>
        <dbReference type="Proteomes" id="UP000181962"/>
    </source>
</evidence>
<dbReference type="InterPro" id="IPR011006">
    <property type="entry name" value="CheY-like_superfamily"/>
</dbReference>
<dbReference type="Gene3D" id="3.40.50.2300">
    <property type="match status" value="1"/>
</dbReference>
<dbReference type="AlphaFoldDB" id="A0A1L3F920"/>